<dbReference type="InterPro" id="IPR023465">
    <property type="entry name" value="Riboflavin_kinase_dom_sf"/>
</dbReference>
<dbReference type="EC" id="2.7.1.26" evidence="1"/>
<dbReference type="EMBL" id="PCWN01000007">
    <property type="protein sequence ID" value="PIR04027.1"/>
    <property type="molecule type" value="Genomic_DNA"/>
</dbReference>
<gene>
    <name evidence="9" type="ORF">COV59_02475</name>
</gene>
<evidence type="ECO:0000256" key="6">
    <source>
        <dbReference type="ARBA" id="ARBA00022840"/>
    </source>
</evidence>
<reference evidence="9 10" key="1">
    <citation type="submission" date="2017-09" db="EMBL/GenBank/DDBJ databases">
        <title>Depth-based differentiation of microbial function through sediment-hosted aquifers and enrichment of novel symbionts in the deep terrestrial subsurface.</title>
        <authorList>
            <person name="Probst A.J."/>
            <person name="Ladd B."/>
            <person name="Jarett J.K."/>
            <person name="Geller-Mcgrath D.E."/>
            <person name="Sieber C.M."/>
            <person name="Emerson J.B."/>
            <person name="Anantharaman K."/>
            <person name="Thomas B.C."/>
            <person name="Malmstrom R."/>
            <person name="Stieglmeier M."/>
            <person name="Klingl A."/>
            <person name="Woyke T."/>
            <person name="Ryan C.M."/>
            <person name="Banfield J.F."/>
        </authorList>
    </citation>
    <scope>NUCLEOTIDE SEQUENCE [LARGE SCALE GENOMIC DNA]</scope>
    <source>
        <strain evidence="9">CG11_big_fil_rev_8_21_14_0_20_39_34</strain>
    </source>
</reference>
<evidence type="ECO:0000313" key="9">
    <source>
        <dbReference type="EMBL" id="PIR04027.1"/>
    </source>
</evidence>
<dbReference type="PANTHER" id="PTHR22749:SF6">
    <property type="entry name" value="RIBOFLAVIN KINASE"/>
    <property type="match status" value="1"/>
</dbReference>
<protein>
    <recommendedName>
        <fullName evidence="1">riboflavin kinase</fullName>
        <ecNumber evidence="1">2.7.1.26</ecNumber>
    </recommendedName>
</protein>
<keyword evidence="4" id="KW-0808">Transferase</keyword>
<dbReference type="Gene3D" id="2.40.30.30">
    <property type="entry name" value="Riboflavin kinase-like"/>
    <property type="match status" value="1"/>
</dbReference>
<dbReference type="Pfam" id="PF01687">
    <property type="entry name" value="Flavokinase"/>
    <property type="match status" value="1"/>
</dbReference>
<dbReference type="GO" id="GO:0005524">
    <property type="term" value="F:ATP binding"/>
    <property type="evidence" value="ECO:0007669"/>
    <property type="project" value="UniProtKB-KW"/>
</dbReference>
<dbReference type="InterPro" id="IPR023468">
    <property type="entry name" value="Riboflavin_kinase"/>
</dbReference>
<dbReference type="PANTHER" id="PTHR22749">
    <property type="entry name" value="RIBOFLAVIN KINASE/FMN ADENYLYLTRANSFERASE"/>
    <property type="match status" value="1"/>
</dbReference>
<feature type="domain" description="Riboflavin kinase" evidence="8">
    <location>
        <begin position="1"/>
        <end position="115"/>
    </location>
</feature>
<dbReference type="AlphaFoldDB" id="A0A2H0N554"/>
<dbReference type="GO" id="GO:0009398">
    <property type="term" value="P:FMN biosynthetic process"/>
    <property type="evidence" value="ECO:0007669"/>
    <property type="project" value="TreeGrafter"/>
</dbReference>
<keyword evidence="3" id="KW-0288">FMN</keyword>
<dbReference type="GO" id="GO:0008531">
    <property type="term" value="F:riboflavin kinase activity"/>
    <property type="evidence" value="ECO:0007669"/>
    <property type="project" value="UniProtKB-EC"/>
</dbReference>
<dbReference type="SUPFAM" id="SSF82114">
    <property type="entry name" value="Riboflavin kinase-like"/>
    <property type="match status" value="1"/>
</dbReference>
<keyword evidence="2" id="KW-0285">Flavoprotein</keyword>
<accession>A0A2H0N554</accession>
<dbReference type="GO" id="GO:0009231">
    <property type="term" value="P:riboflavin biosynthetic process"/>
    <property type="evidence" value="ECO:0007669"/>
    <property type="project" value="InterPro"/>
</dbReference>
<evidence type="ECO:0000256" key="7">
    <source>
        <dbReference type="ARBA" id="ARBA00047880"/>
    </source>
</evidence>
<comment type="caution">
    <text evidence="9">The sequence shown here is derived from an EMBL/GenBank/DDBJ whole genome shotgun (WGS) entry which is preliminary data.</text>
</comment>
<organism evidence="9 10">
    <name type="scientific">Candidatus Magasanikbacteria bacterium CG11_big_fil_rev_8_21_14_0_20_39_34</name>
    <dbReference type="NCBI Taxonomy" id="1974653"/>
    <lineage>
        <taxon>Bacteria</taxon>
        <taxon>Candidatus Magasanikiibacteriota</taxon>
    </lineage>
</organism>
<evidence type="ECO:0000313" key="10">
    <source>
        <dbReference type="Proteomes" id="UP000229600"/>
    </source>
</evidence>
<evidence type="ECO:0000256" key="1">
    <source>
        <dbReference type="ARBA" id="ARBA00012105"/>
    </source>
</evidence>
<evidence type="ECO:0000256" key="2">
    <source>
        <dbReference type="ARBA" id="ARBA00022630"/>
    </source>
</evidence>
<keyword evidence="6" id="KW-0067">ATP-binding</keyword>
<proteinExistence type="predicted"/>
<dbReference type="InterPro" id="IPR015865">
    <property type="entry name" value="Riboflavin_kinase_bac/euk"/>
</dbReference>
<evidence type="ECO:0000259" key="8">
    <source>
        <dbReference type="SMART" id="SM00904"/>
    </source>
</evidence>
<comment type="catalytic activity">
    <reaction evidence="7">
        <text>riboflavin + ATP = FMN + ADP + H(+)</text>
        <dbReference type="Rhea" id="RHEA:14357"/>
        <dbReference type="ChEBI" id="CHEBI:15378"/>
        <dbReference type="ChEBI" id="CHEBI:30616"/>
        <dbReference type="ChEBI" id="CHEBI:57986"/>
        <dbReference type="ChEBI" id="CHEBI:58210"/>
        <dbReference type="ChEBI" id="CHEBI:456216"/>
        <dbReference type="EC" id="2.7.1.26"/>
    </reaction>
</comment>
<name>A0A2H0N554_9BACT</name>
<sequence>MKLTSEVIHGDKIGRTVGYPTANIDIDFFECTLVSGVYVSHILLKGGQYNGLLVVQKEMQKAEVHLLDYLGEDFYSQVIEIDVFDKISEIERFTDVPSLKKKIQHDIDKARKWLEKNSSE</sequence>
<evidence type="ECO:0000256" key="5">
    <source>
        <dbReference type="ARBA" id="ARBA00022741"/>
    </source>
</evidence>
<keyword evidence="5" id="KW-0547">Nucleotide-binding</keyword>
<evidence type="ECO:0000256" key="4">
    <source>
        <dbReference type="ARBA" id="ARBA00022679"/>
    </source>
</evidence>
<dbReference type="SMART" id="SM00904">
    <property type="entry name" value="Flavokinase"/>
    <property type="match status" value="1"/>
</dbReference>
<dbReference type="Proteomes" id="UP000229600">
    <property type="component" value="Unassembled WGS sequence"/>
</dbReference>
<evidence type="ECO:0000256" key="3">
    <source>
        <dbReference type="ARBA" id="ARBA00022643"/>
    </source>
</evidence>